<comment type="caution">
    <text evidence="1">The sequence shown here is derived from an EMBL/GenBank/DDBJ whole genome shotgun (WGS) entry which is preliminary data.</text>
</comment>
<protein>
    <submittedName>
        <fullName evidence="1">Uncharacterized protein</fullName>
    </submittedName>
</protein>
<name>A0ABW3MLH5_9PSEU</name>
<dbReference type="EMBL" id="JBHTIS010002723">
    <property type="protein sequence ID" value="MFD1050270.1"/>
    <property type="molecule type" value="Genomic_DNA"/>
</dbReference>
<accession>A0ABW3MLH5</accession>
<sequence length="78" mass="8420">MGNRTLVLWDIDLTLVDLLVHGEAVRPVHVLAVWAHRGDHGHGLFAVRPENVDGDRGAVPGRDGQVAVDPHGISLSQM</sequence>
<evidence type="ECO:0000313" key="2">
    <source>
        <dbReference type="Proteomes" id="UP001597045"/>
    </source>
</evidence>
<gene>
    <name evidence="1" type="ORF">ACFQ1S_34480</name>
</gene>
<evidence type="ECO:0000313" key="1">
    <source>
        <dbReference type="EMBL" id="MFD1050270.1"/>
    </source>
</evidence>
<proteinExistence type="predicted"/>
<organism evidence="1 2">
    <name type="scientific">Kibdelosporangium lantanae</name>
    <dbReference type="NCBI Taxonomy" id="1497396"/>
    <lineage>
        <taxon>Bacteria</taxon>
        <taxon>Bacillati</taxon>
        <taxon>Actinomycetota</taxon>
        <taxon>Actinomycetes</taxon>
        <taxon>Pseudonocardiales</taxon>
        <taxon>Pseudonocardiaceae</taxon>
        <taxon>Kibdelosporangium</taxon>
    </lineage>
</organism>
<dbReference type="Proteomes" id="UP001597045">
    <property type="component" value="Unassembled WGS sequence"/>
</dbReference>
<keyword evidence="2" id="KW-1185">Reference proteome</keyword>
<reference evidence="2" key="1">
    <citation type="journal article" date="2019" name="Int. J. Syst. Evol. Microbiol.">
        <title>The Global Catalogue of Microorganisms (GCM) 10K type strain sequencing project: providing services to taxonomists for standard genome sequencing and annotation.</title>
        <authorList>
            <consortium name="The Broad Institute Genomics Platform"/>
            <consortium name="The Broad Institute Genome Sequencing Center for Infectious Disease"/>
            <person name="Wu L."/>
            <person name="Ma J."/>
        </authorList>
    </citation>
    <scope>NUCLEOTIDE SEQUENCE [LARGE SCALE GENOMIC DNA]</scope>
    <source>
        <strain evidence="2">JCM 31486</strain>
    </source>
</reference>